<dbReference type="Pfam" id="PF01066">
    <property type="entry name" value="CDP-OH_P_transf"/>
    <property type="match status" value="1"/>
</dbReference>
<proteinExistence type="inferred from homology"/>
<evidence type="ECO:0000256" key="5">
    <source>
        <dbReference type="RuleBase" id="RU003750"/>
    </source>
</evidence>
<dbReference type="Gene3D" id="1.20.120.1760">
    <property type="match status" value="1"/>
</dbReference>
<dbReference type="GO" id="GO:0005794">
    <property type="term" value="C:Golgi apparatus"/>
    <property type="evidence" value="ECO:0007669"/>
    <property type="project" value="TreeGrafter"/>
</dbReference>
<evidence type="ECO:0000256" key="2">
    <source>
        <dbReference type="ARBA" id="ARBA00010441"/>
    </source>
</evidence>
<evidence type="ECO:0000256" key="6">
    <source>
        <dbReference type="SAM" id="MobiDB-lite"/>
    </source>
</evidence>
<keyword evidence="7" id="KW-0812">Transmembrane</keyword>
<dbReference type="GO" id="GO:0006646">
    <property type="term" value="P:phosphatidylethanolamine biosynthetic process"/>
    <property type="evidence" value="ECO:0007669"/>
    <property type="project" value="TreeGrafter"/>
</dbReference>
<dbReference type="Proteomes" id="UP000037069">
    <property type="component" value="Unassembled WGS sequence"/>
</dbReference>
<feature type="transmembrane region" description="Helical" evidence="7">
    <location>
        <begin position="191"/>
        <end position="209"/>
    </location>
</feature>
<evidence type="ECO:0000313" key="9">
    <source>
        <dbReference type="Proteomes" id="UP000037069"/>
    </source>
</evidence>
<dbReference type="GO" id="GO:0005789">
    <property type="term" value="C:endoplasmic reticulum membrane"/>
    <property type="evidence" value="ECO:0007669"/>
    <property type="project" value="TreeGrafter"/>
</dbReference>
<evidence type="ECO:0000313" key="8">
    <source>
        <dbReference type="EMBL" id="KNC30316.1"/>
    </source>
</evidence>
<comment type="similarity">
    <text evidence="2 5">Belongs to the CDP-alcohol phosphatidyltransferase class-I family.</text>
</comment>
<evidence type="ECO:0000256" key="1">
    <source>
        <dbReference type="ARBA" id="ARBA00004370"/>
    </source>
</evidence>
<feature type="transmembrane region" description="Helical" evidence="7">
    <location>
        <begin position="55"/>
        <end position="76"/>
    </location>
</feature>
<feature type="transmembrane region" description="Helical" evidence="7">
    <location>
        <begin position="88"/>
        <end position="106"/>
    </location>
</feature>
<accession>A0A0L0CDJ3</accession>
<dbReference type="InterPro" id="IPR043130">
    <property type="entry name" value="CDP-OH_PTrfase_TM_dom"/>
</dbReference>
<dbReference type="AlphaFoldDB" id="A0A0L0CDJ3"/>
<dbReference type="InterPro" id="IPR014472">
    <property type="entry name" value="CHOPT"/>
</dbReference>
<dbReference type="PANTHER" id="PTHR10414:SF36">
    <property type="entry name" value="GH11618P"/>
    <property type="match status" value="1"/>
</dbReference>
<gene>
    <name evidence="8" type="ORF">FF38_03951</name>
</gene>
<feature type="transmembrane region" description="Helical" evidence="7">
    <location>
        <begin position="153"/>
        <end position="170"/>
    </location>
</feature>
<evidence type="ECO:0000256" key="4">
    <source>
        <dbReference type="ARBA" id="ARBA00023136"/>
    </source>
</evidence>
<dbReference type="PIRSF" id="PIRSF015665">
    <property type="entry name" value="CHOPT"/>
    <property type="match status" value="1"/>
</dbReference>
<feature type="transmembrane region" description="Helical" evidence="7">
    <location>
        <begin position="323"/>
        <end position="340"/>
    </location>
</feature>
<feature type="transmembrane region" description="Helical" evidence="7">
    <location>
        <begin position="221"/>
        <end position="240"/>
    </location>
</feature>
<name>A0A0L0CDJ3_LUCCU</name>
<feature type="region of interest" description="Disordered" evidence="6">
    <location>
        <begin position="380"/>
        <end position="410"/>
    </location>
</feature>
<comment type="subcellular location">
    <subcellularLocation>
        <location evidence="1">Membrane</location>
    </subcellularLocation>
</comment>
<keyword evidence="3 5" id="KW-0808">Transferase</keyword>
<organism evidence="8 9">
    <name type="scientific">Lucilia cuprina</name>
    <name type="common">Green bottle fly</name>
    <name type="synonym">Australian sheep blowfly</name>
    <dbReference type="NCBI Taxonomy" id="7375"/>
    <lineage>
        <taxon>Eukaryota</taxon>
        <taxon>Metazoa</taxon>
        <taxon>Ecdysozoa</taxon>
        <taxon>Arthropoda</taxon>
        <taxon>Hexapoda</taxon>
        <taxon>Insecta</taxon>
        <taxon>Pterygota</taxon>
        <taxon>Neoptera</taxon>
        <taxon>Endopterygota</taxon>
        <taxon>Diptera</taxon>
        <taxon>Brachycera</taxon>
        <taxon>Muscomorpha</taxon>
        <taxon>Oestroidea</taxon>
        <taxon>Calliphoridae</taxon>
        <taxon>Luciliinae</taxon>
        <taxon>Lucilia</taxon>
    </lineage>
</organism>
<dbReference type="OrthoDB" id="196717at2759"/>
<dbReference type="PROSITE" id="PS00379">
    <property type="entry name" value="CDP_ALCOHOL_P_TRANSF"/>
    <property type="match status" value="1"/>
</dbReference>
<comment type="caution">
    <text evidence="8">The sequence shown here is derived from an EMBL/GenBank/DDBJ whole genome shotgun (WGS) entry which is preliminary data.</text>
</comment>
<dbReference type="EMBL" id="JRES01000536">
    <property type="protein sequence ID" value="KNC30316.1"/>
    <property type="molecule type" value="Genomic_DNA"/>
</dbReference>
<keyword evidence="7" id="KW-1133">Transmembrane helix</keyword>
<evidence type="ECO:0000256" key="3">
    <source>
        <dbReference type="ARBA" id="ARBA00022679"/>
    </source>
</evidence>
<protein>
    <recommendedName>
        <fullName evidence="10">Ethanolaminephosphotransferase 1</fullName>
    </recommendedName>
</protein>
<keyword evidence="4 7" id="KW-0472">Membrane</keyword>
<dbReference type="PANTHER" id="PTHR10414">
    <property type="entry name" value="ETHANOLAMINEPHOSPHOTRANSFERASE"/>
    <property type="match status" value="1"/>
</dbReference>
<dbReference type="OMA" id="VWQKPFL"/>
<dbReference type="InterPro" id="IPR000462">
    <property type="entry name" value="CDP-OH_P_trans"/>
</dbReference>
<reference evidence="8 9" key="1">
    <citation type="journal article" date="2015" name="Nat. Commun.">
        <title>Lucilia cuprina genome unlocks parasitic fly biology to underpin future interventions.</title>
        <authorList>
            <person name="Anstead C.A."/>
            <person name="Korhonen P.K."/>
            <person name="Young N.D."/>
            <person name="Hall R.S."/>
            <person name="Jex A.R."/>
            <person name="Murali S.C."/>
            <person name="Hughes D.S."/>
            <person name="Lee S.F."/>
            <person name="Perry T."/>
            <person name="Stroehlein A.J."/>
            <person name="Ansell B.R."/>
            <person name="Breugelmans B."/>
            <person name="Hofmann A."/>
            <person name="Qu J."/>
            <person name="Dugan S."/>
            <person name="Lee S.L."/>
            <person name="Chao H."/>
            <person name="Dinh H."/>
            <person name="Han Y."/>
            <person name="Doddapaneni H.V."/>
            <person name="Worley K.C."/>
            <person name="Muzny D.M."/>
            <person name="Ioannidis P."/>
            <person name="Waterhouse R.M."/>
            <person name="Zdobnov E.M."/>
            <person name="James P.J."/>
            <person name="Bagnall N.H."/>
            <person name="Kotze A.C."/>
            <person name="Gibbs R.A."/>
            <person name="Richards S."/>
            <person name="Batterham P."/>
            <person name="Gasser R.B."/>
        </authorList>
    </citation>
    <scope>NUCLEOTIDE SEQUENCE [LARGE SCALE GENOMIC DNA]</scope>
    <source>
        <strain evidence="8 9">LS</strain>
        <tissue evidence="8">Full body</tissue>
    </source>
</reference>
<dbReference type="InterPro" id="IPR048254">
    <property type="entry name" value="CDP_ALCOHOL_P_TRANSF_CS"/>
</dbReference>
<feature type="transmembrane region" description="Helical" evidence="7">
    <location>
        <begin position="292"/>
        <end position="311"/>
    </location>
</feature>
<sequence length="410" mass="47253">MLGINYLTEAHLKGFEKYKYSSIDTSYLSVYVMHPFWNKCVEASTFLPRWLAPNILTFVGFLMTVINFLLLAYYDWNFDSANQPVNPVPGWVWSVEALNILLYYNLDGMDGKQARRTGTSGPLGELFDHGLDSYSAVLIPIYMFSLFGSEDLPPIRMFFVIWNVFLNFYLTHVEKYNTGVMFLPWGYDFTMWGVSLTLFLTTILGPGIWRYRTFFNLSMANLFELALVGSGVFTSHPIIIKNIYMSYKNKTGKMRPFMEAARPMFAFLWLFLLTTIWVLFSRNHILELEPRIMFVLFGTLFSNIACRLIVAQMSDTRCDGFNILMWPLVATVAVSCFPWYKDVMGTELPVDIERWIMQALTIFVTIAHLHYGQGVIKPQTPPEQEMQLPNGTIKPQTPPEQEMQLPNGTV</sequence>
<keyword evidence="9" id="KW-1185">Reference proteome</keyword>
<evidence type="ECO:0008006" key="10">
    <source>
        <dbReference type="Google" id="ProtNLM"/>
    </source>
</evidence>
<dbReference type="GO" id="GO:0004307">
    <property type="term" value="F:ethanolaminephosphotransferase activity"/>
    <property type="evidence" value="ECO:0007669"/>
    <property type="project" value="TreeGrafter"/>
</dbReference>
<feature type="transmembrane region" description="Helical" evidence="7">
    <location>
        <begin position="260"/>
        <end position="280"/>
    </location>
</feature>
<evidence type="ECO:0000256" key="7">
    <source>
        <dbReference type="SAM" id="Phobius"/>
    </source>
</evidence>
<dbReference type="FunFam" id="1.20.120.1760:FF:000016">
    <property type="entry name" value="ethanolaminephosphotransferase 1"/>
    <property type="match status" value="1"/>
</dbReference>
<dbReference type="STRING" id="7375.A0A0L0CDJ3"/>